<evidence type="ECO:0000256" key="4">
    <source>
        <dbReference type="ARBA" id="ARBA00022692"/>
    </source>
</evidence>
<evidence type="ECO:0000256" key="1">
    <source>
        <dbReference type="ARBA" id="ARBA00004141"/>
    </source>
</evidence>
<evidence type="ECO:0000256" key="7">
    <source>
        <dbReference type="ARBA" id="ARBA00022989"/>
    </source>
</evidence>
<comment type="similarity">
    <text evidence="2">Belongs to the ABC transporter superfamily. ABCC family. Conjugate transporter (TC 3.A.1.208) subfamily.</text>
</comment>
<keyword evidence="5" id="KW-0547">Nucleotide-binding</keyword>
<dbReference type="GO" id="GO:0016020">
    <property type="term" value="C:membrane"/>
    <property type="evidence" value="ECO:0007669"/>
    <property type="project" value="UniProtKB-SubCell"/>
</dbReference>
<reference evidence="11 12" key="1">
    <citation type="submission" date="2024-11" db="EMBL/GenBank/DDBJ databases">
        <title>Chromosome-level genome assembly of the freshwater bivalve Anodonta woodiana.</title>
        <authorList>
            <person name="Chen X."/>
        </authorList>
    </citation>
    <scope>NUCLEOTIDE SEQUENCE [LARGE SCALE GENOMIC DNA]</scope>
    <source>
        <strain evidence="11">MN2024</strain>
        <tissue evidence="11">Gills</tissue>
    </source>
</reference>
<dbReference type="InterPro" id="IPR036640">
    <property type="entry name" value="ABC1_TM_sf"/>
</dbReference>
<dbReference type="Gene3D" id="1.20.1560.10">
    <property type="entry name" value="ABC transporter type 1, transmembrane domain"/>
    <property type="match status" value="1"/>
</dbReference>
<dbReference type="AlphaFoldDB" id="A0ABD3W0C1"/>
<dbReference type="EMBL" id="JBJQND010000009">
    <property type="protein sequence ID" value="KAL3867299.1"/>
    <property type="molecule type" value="Genomic_DNA"/>
</dbReference>
<dbReference type="PROSITE" id="PS50929">
    <property type="entry name" value="ABC_TM1F"/>
    <property type="match status" value="1"/>
</dbReference>
<evidence type="ECO:0000256" key="8">
    <source>
        <dbReference type="ARBA" id="ARBA00023136"/>
    </source>
</evidence>
<evidence type="ECO:0000313" key="12">
    <source>
        <dbReference type="Proteomes" id="UP001634394"/>
    </source>
</evidence>
<dbReference type="InterPro" id="IPR050173">
    <property type="entry name" value="ABC_transporter_C-like"/>
</dbReference>
<evidence type="ECO:0000313" key="11">
    <source>
        <dbReference type="EMBL" id="KAL3867299.1"/>
    </source>
</evidence>
<keyword evidence="6" id="KW-0067">ATP-binding</keyword>
<comment type="subcellular location">
    <subcellularLocation>
        <location evidence="1">Membrane</location>
        <topology evidence="1">Multi-pass membrane protein</topology>
    </subcellularLocation>
</comment>
<feature type="domain" description="ABC transmembrane type-1" evidence="10">
    <location>
        <begin position="23"/>
        <end position="217"/>
    </location>
</feature>
<dbReference type="SUPFAM" id="SSF90123">
    <property type="entry name" value="ABC transporter transmembrane region"/>
    <property type="match status" value="1"/>
</dbReference>
<feature type="transmembrane region" description="Helical" evidence="9">
    <location>
        <begin position="125"/>
        <end position="143"/>
    </location>
</feature>
<evidence type="ECO:0000256" key="9">
    <source>
        <dbReference type="SAM" id="Phobius"/>
    </source>
</evidence>
<evidence type="ECO:0000256" key="6">
    <source>
        <dbReference type="ARBA" id="ARBA00022840"/>
    </source>
</evidence>
<evidence type="ECO:0000256" key="2">
    <source>
        <dbReference type="ARBA" id="ARBA00009726"/>
    </source>
</evidence>
<gene>
    <name evidence="11" type="ORF">ACJMK2_044513</name>
</gene>
<dbReference type="PANTHER" id="PTHR24223:SF456">
    <property type="entry name" value="MULTIDRUG RESISTANCE-ASSOCIATED PROTEIN LETHAL(2)03659"/>
    <property type="match status" value="1"/>
</dbReference>
<feature type="transmembrane region" description="Helical" evidence="9">
    <location>
        <begin position="47"/>
        <end position="70"/>
    </location>
</feature>
<evidence type="ECO:0000256" key="3">
    <source>
        <dbReference type="ARBA" id="ARBA00022448"/>
    </source>
</evidence>
<dbReference type="GO" id="GO:0005524">
    <property type="term" value="F:ATP binding"/>
    <property type="evidence" value="ECO:0007669"/>
    <property type="project" value="UniProtKB-KW"/>
</dbReference>
<proteinExistence type="inferred from homology"/>
<evidence type="ECO:0000256" key="5">
    <source>
        <dbReference type="ARBA" id="ARBA00022741"/>
    </source>
</evidence>
<dbReference type="Pfam" id="PF00664">
    <property type="entry name" value="ABC_membrane"/>
    <property type="match status" value="1"/>
</dbReference>
<keyword evidence="12" id="KW-1185">Reference proteome</keyword>
<organism evidence="11 12">
    <name type="scientific">Sinanodonta woodiana</name>
    <name type="common">Chinese pond mussel</name>
    <name type="synonym">Anodonta woodiana</name>
    <dbReference type="NCBI Taxonomy" id="1069815"/>
    <lineage>
        <taxon>Eukaryota</taxon>
        <taxon>Metazoa</taxon>
        <taxon>Spiralia</taxon>
        <taxon>Lophotrochozoa</taxon>
        <taxon>Mollusca</taxon>
        <taxon>Bivalvia</taxon>
        <taxon>Autobranchia</taxon>
        <taxon>Heteroconchia</taxon>
        <taxon>Palaeoheterodonta</taxon>
        <taxon>Unionida</taxon>
        <taxon>Unionoidea</taxon>
        <taxon>Unionidae</taxon>
        <taxon>Unioninae</taxon>
        <taxon>Sinanodonta</taxon>
    </lineage>
</organism>
<keyword evidence="8 9" id="KW-0472">Membrane</keyword>
<dbReference type="Proteomes" id="UP001634394">
    <property type="component" value="Unassembled WGS sequence"/>
</dbReference>
<dbReference type="PANTHER" id="PTHR24223">
    <property type="entry name" value="ATP-BINDING CASSETTE SUB-FAMILY C"/>
    <property type="match status" value="1"/>
</dbReference>
<comment type="caution">
    <text evidence="11">The sequence shown here is derived from an EMBL/GenBank/DDBJ whole genome shotgun (WGS) entry which is preliminary data.</text>
</comment>
<keyword evidence="4 9" id="KW-0812">Transmembrane</keyword>
<protein>
    <recommendedName>
        <fullName evidence="10">ABC transmembrane type-1 domain-containing protein</fullName>
    </recommendedName>
</protein>
<feature type="transmembrane region" description="Helical" evidence="9">
    <location>
        <begin position="149"/>
        <end position="172"/>
    </location>
</feature>
<name>A0ABD3W0C1_SINWO</name>
<keyword evidence="3" id="KW-0813">Transport</keyword>
<dbReference type="InterPro" id="IPR011527">
    <property type="entry name" value="ABC1_TM_dom"/>
</dbReference>
<keyword evidence="7 9" id="KW-1133">Transmembrane helix</keyword>
<accession>A0ABD3W0C1</accession>
<evidence type="ECO:0000259" key="10">
    <source>
        <dbReference type="PROSITE" id="PS50929"/>
    </source>
</evidence>
<sequence length="217" mass="24890">MDDLYDVRPQDESKHLADKLEKVLQPYLVGEVIDYFSPDTQMTRQDVYTYAIALTVTGMIQLCIMPLYFYSMHCVAMQMKAAVGAIIYRKIMKMSSYSLHKTSSGQIVNILSTDVNQFDHATGTFHFIWIAPIEITIVLYLIYSRVGIAALFTLAVIMSMVTLQFLMGYFLGKLRTKIGSTKDKRTLLMNEVIAGMNIIKMYCWEKPISHLITQLRR</sequence>